<sequence length="195" mass="22866">MLRNSLLMFTLSVVILVSCDKKSKYEQVVLEEKATGKIYDSLFFDFTFGQTKQQFFNQCWQLNNQQKVSQGPQNSFVQYILPKSPKDSATSSIVMLFYGIFDKDQIMTGMDFKFYHSGWSMWNKDLQAEKLLPQVRDSLLKWYPGNDFFEVKGKNSSETFLTKVDGNRRIVIEPLKDTKDIDVRIDDLRYEQKTK</sequence>
<comment type="caution">
    <text evidence="1">The sequence shown here is derived from an EMBL/GenBank/DDBJ whole genome shotgun (WGS) entry which is preliminary data.</text>
</comment>
<keyword evidence="2" id="KW-1185">Reference proteome</keyword>
<proteinExistence type="predicted"/>
<evidence type="ECO:0008006" key="3">
    <source>
        <dbReference type="Google" id="ProtNLM"/>
    </source>
</evidence>
<dbReference type="Proteomes" id="UP000191680">
    <property type="component" value="Unassembled WGS sequence"/>
</dbReference>
<gene>
    <name evidence="1" type="ORF">BUL40_10655</name>
</gene>
<organism evidence="1 2">
    <name type="scientific">Croceivirga radicis</name>
    <dbReference type="NCBI Taxonomy" id="1929488"/>
    <lineage>
        <taxon>Bacteria</taxon>
        <taxon>Pseudomonadati</taxon>
        <taxon>Bacteroidota</taxon>
        <taxon>Flavobacteriia</taxon>
        <taxon>Flavobacteriales</taxon>
        <taxon>Flavobacteriaceae</taxon>
        <taxon>Croceivirga</taxon>
    </lineage>
</organism>
<evidence type="ECO:0000313" key="2">
    <source>
        <dbReference type="Proteomes" id="UP000191680"/>
    </source>
</evidence>
<accession>A0A1V6LQY9</accession>
<dbReference type="AlphaFoldDB" id="A0A1V6LQY9"/>
<reference evidence="1 2" key="1">
    <citation type="submission" date="2016-12" db="EMBL/GenBank/DDBJ databases">
        <authorList>
            <person name="Song W.-J."/>
            <person name="Kurnit D.M."/>
        </authorList>
    </citation>
    <scope>NUCLEOTIDE SEQUENCE [LARGE SCALE GENOMIC DNA]</scope>
    <source>
        <strain evidence="1 2">HSG9</strain>
    </source>
</reference>
<evidence type="ECO:0000313" key="1">
    <source>
        <dbReference type="EMBL" id="OQD42611.1"/>
    </source>
</evidence>
<dbReference type="PROSITE" id="PS51257">
    <property type="entry name" value="PROKAR_LIPOPROTEIN"/>
    <property type="match status" value="1"/>
</dbReference>
<dbReference type="EMBL" id="MTBC01000006">
    <property type="protein sequence ID" value="OQD42611.1"/>
    <property type="molecule type" value="Genomic_DNA"/>
</dbReference>
<name>A0A1V6LQY9_9FLAO</name>
<protein>
    <recommendedName>
        <fullName evidence="3">Lipoprotein</fullName>
    </recommendedName>
</protein>